<dbReference type="SUPFAM" id="SSF50249">
    <property type="entry name" value="Nucleic acid-binding proteins"/>
    <property type="match status" value="1"/>
</dbReference>
<dbReference type="PANTHER" id="PTHR34075">
    <property type="entry name" value="BLR3430 PROTEIN"/>
    <property type="match status" value="1"/>
</dbReference>
<evidence type="ECO:0000313" key="3">
    <source>
        <dbReference type="EMBL" id="KXB04322.1"/>
    </source>
</evidence>
<dbReference type="InterPro" id="IPR022002">
    <property type="entry name" value="ChsH2_Znr"/>
</dbReference>
<evidence type="ECO:0000259" key="2">
    <source>
        <dbReference type="Pfam" id="PF12172"/>
    </source>
</evidence>
<evidence type="ECO:0000313" key="4">
    <source>
        <dbReference type="Proteomes" id="UP000070311"/>
    </source>
</evidence>
<proteinExistence type="predicted"/>
<keyword evidence="4" id="KW-1185">Reference proteome</keyword>
<name>A0A133VCZ9_9EURY</name>
<feature type="domain" description="ChsH2 C-terminal OB-fold" evidence="1">
    <location>
        <begin position="63"/>
        <end position="124"/>
    </location>
</feature>
<dbReference type="AlphaFoldDB" id="A0A133VCZ9"/>
<dbReference type="InterPro" id="IPR052513">
    <property type="entry name" value="Thioester_dehydratase-like"/>
</dbReference>
<organism evidence="3 4">
    <name type="scientific">candidate division MSBL1 archaeon SCGC-AAA382A13</name>
    <dbReference type="NCBI Taxonomy" id="1698279"/>
    <lineage>
        <taxon>Archaea</taxon>
        <taxon>Methanobacteriati</taxon>
        <taxon>Methanobacteriota</taxon>
        <taxon>candidate division MSBL1</taxon>
    </lineage>
</organism>
<comment type="caution">
    <text evidence="3">The sequence shown here is derived from an EMBL/GenBank/DDBJ whole genome shotgun (WGS) entry which is preliminary data.</text>
</comment>
<evidence type="ECO:0000259" key="1">
    <source>
        <dbReference type="Pfam" id="PF01796"/>
    </source>
</evidence>
<evidence type="ECO:0008006" key="5">
    <source>
        <dbReference type="Google" id="ProtNLM"/>
    </source>
</evidence>
<gene>
    <name evidence="3" type="ORF">AKJ50_02530</name>
</gene>
<dbReference type="Pfam" id="PF01796">
    <property type="entry name" value="OB_ChsH2_C"/>
    <property type="match status" value="1"/>
</dbReference>
<reference evidence="3 4" key="1">
    <citation type="journal article" date="2016" name="Sci. Rep.">
        <title>Metabolic traits of an uncultured archaeal lineage -MSBL1- from brine pools of the Red Sea.</title>
        <authorList>
            <person name="Mwirichia R."/>
            <person name="Alam I."/>
            <person name="Rashid M."/>
            <person name="Vinu M."/>
            <person name="Ba-Alawi W."/>
            <person name="Anthony Kamau A."/>
            <person name="Kamanda Ngugi D."/>
            <person name="Goker M."/>
            <person name="Klenk H.P."/>
            <person name="Bajic V."/>
            <person name="Stingl U."/>
        </authorList>
    </citation>
    <scope>NUCLEOTIDE SEQUENCE [LARGE SCALE GENOMIC DNA]</scope>
    <source>
        <strain evidence="3">SCGC-AAA382A13</strain>
    </source>
</reference>
<protein>
    <recommendedName>
        <fullName evidence="5">DNA-binding protein</fullName>
    </recommendedName>
</protein>
<dbReference type="InterPro" id="IPR012340">
    <property type="entry name" value="NA-bd_OB-fold"/>
</dbReference>
<accession>A0A133VCZ9</accession>
<sequence length="147" mass="17083">MPESLKDMREVTLKYEIPIEQTKTFWKELEEGKLYTSKCKECGEIMFPPQSYCRNCLKSDIEWIELDGAATIQGFTHIIIRPKSFSDEEPYTIGVGEFKHHKGVKALAWIEGFKMSEVEVGMDADLVPKQREDGPPYYVFVPIEERR</sequence>
<dbReference type="EMBL" id="LHYD01000071">
    <property type="protein sequence ID" value="KXB04322.1"/>
    <property type="molecule type" value="Genomic_DNA"/>
</dbReference>
<feature type="domain" description="ChsH2 rubredoxin-like zinc ribbon" evidence="2">
    <location>
        <begin position="26"/>
        <end position="61"/>
    </location>
</feature>
<dbReference type="Pfam" id="PF12172">
    <property type="entry name" value="zf-ChsH2"/>
    <property type="match status" value="1"/>
</dbReference>
<dbReference type="InterPro" id="IPR002878">
    <property type="entry name" value="ChsH2_C"/>
</dbReference>
<dbReference type="PANTHER" id="PTHR34075:SF5">
    <property type="entry name" value="BLR3430 PROTEIN"/>
    <property type="match status" value="1"/>
</dbReference>
<dbReference type="Gene3D" id="6.10.30.10">
    <property type="match status" value="1"/>
</dbReference>
<dbReference type="Proteomes" id="UP000070311">
    <property type="component" value="Unassembled WGS sequence"/>
</dbReference>